<accession>A7F4F1</accession>
<evidence type="ECO:0000313" key="3">
    <source>
        <dbReference type="Proteomes" id="UP000001312"/>
    </source>
</evidence>
<organism evidence="2 3">
    <name type="scientific">Sclerotinia sclerotiorum (strain ATCC 18683 / 1980 / Ss-1)</name>
    <name type="common">White mold</name>
    <name type="synonym">Whetzelinia sclerotiorum</name>
    <dbReference type="NCBI Taxonomy" id="665079"/>
    <lineage>
        <taxon>Eukaryota</taxon>
        <taxon>Fungi</taxon>
        <taxon>Dikarya</taxon>
        <taxon>Ascomycota</taxon>
        <taxon>Pezizomycotina</taxon>
        <taxon>Leotiomycetes</taxon>
        <taxon>Helotiales</taxon>
        <taxon>Sclerotiniaceae</taxon>
        <taxon>Sclerotinia</taxon>
    </lineage>
</organism>
<dbReference type="AlphaFoldDB" id="A7F4F1"/>
<keyword evidence="1" id="KW-0812">Transmembrane</keyword>
<name>A7F4F1_SCLS1</name>
<keyword evidence="1" id="KW-1133">Transmembrane helix</keyword>
<evidence type="ECO:0000313" key="2">
    <source>
        <dbReference type="EMBL" id="EDN97622.1"/>
    </source>
</evidence>
<proteinExistence type="predicted"/>
<dbReference type="RefSeq" id="XP_001586489.1">
    <property type="nucleotide sequence ID" value="XM_001586439.1"/>
</dbReference>
<evidence type="ECO:0000256" key="1">
    <source>
        <dbReference type="SAM" id="Phobius"/>
    </source>
</evidence>
<feature type="transmembrane region" description="Helical" evidence="1">
    <location>
        <begin position="151"/>
        <end position="171"/>
    </location>
</feature>
<gene>
    <name evidence="2" type="ORF">SS1G_12476</name>
</gene>
<dbReference type="KEGG" id="ssl:SS1G_12476"/>
<dbReference type="InParanoid" id="A7F4F1"/>
<dbReference type="Proteomes" id="UP000001312">
    <property type="component" value="Unassembled WGS sequence"/>
</dbReference>
<sequence>MARIFPNNELSAAQLVAATPFTRWETPDNESPMNHTPFRRARLGSVPMEGDISEQMSDLSFGEENSRIISPHFNVDGPIDSCSELATPIPGYGGAPPIIPVGTGGAARATAAAQNLFKNHQFLTSEDAQQNDRESAIGIAISSGLSQWNFLFKYWLIWIIALYFESNWFLANGHLWQDHNMFGVKLS</sequence>
<protein>
    <submittedName>
        <fullName evidence="2">Uncharacterized protein</fullName>
    </submittedName>
</protein>
<dbReference type="EMBL" id="CH476641">
    <property type="protein sequence ID" value="EDN97622.1"/>
    <property type="molecule type" value="Genomic_DNA"/>
</dbReference>
<dbReference type="STRING" id="665079.A7F4F1"/>
<keyword evidence="3" id="KW-1185">Reference proteome</keyword>
<dbReference type="HOGENOM" id="CLU_1448540_0_0_1"/>
<dbReference type="GeneID" id="5482532"/>
<keyword evidence="1" id="KW-0472">Membrane</keyword>
<reference evidence="3" key="1">
    <citation type="journal article" date="2011" name="PLoS Genet.">
        <title>Genomic analysis of the necrotrophic fungal pathogens Sclerotinia sclerotiorum and Botrytis cinerea.</title>
        <authorList>
            <person name="Amselem J."/>
            <person name="Cuomo C.A."/>
            <person name="van Kan J.A."/>
            <person name="Viaud M."/>
            <person name="Benito E.P."/>
            <person name="Couloux A."/>
            <person name="Coutinho P.M."/>
            <person name="de Vries R.P."/>
            <person name="Dyer P.S."/>
            <person name="Fillinger S."/>
            <person name="Fournier E."/>
            <person name="Gout L."/>
            <person name="Hahn M."/>
            <person name="Kohn L."/>
            <person name="Lapalu N."/>
            <person name="Plummer K.M."/>
            <person name="Pradier J.M."/>
            <person name="Quevillon E."/>
            <person name="Sharon A."/>
            <person name="Simon A."/>
            <person name="ten Have A."/>
            <person name="Tudzynski B."/>
            <person name="Tudzynski P."/>
            <person name="Wincker P."/>
            <person name="Andrew M."/>
            <person name="Anthouard V."/>
            <person name="Beever R.E."/>
            <person name="Beffa R."/>
            <person name="Benoit I."/>
            <person name="Bouzid O."/>
            <person name="Brault B."/>
            <person name="Chen Z."/>
            <person name="Choquer M."/>
            <person name="Collemare J."/>
            <person name="Cotton P."/>
            <person name="Danchin E.G."/>
            <person name="Da Silva C."/>
            <person name="Gautier A."/>
            <person name="Giraud C."/>
            <person name="Giraud T."/>
            <person name="Gonzalez C."/>
            <person name="Grossetete S."/>
            <person name="Guldener U."/>
            <person name="Henrissat B."/>
            <person name="Howlett B.J."/>
            <person name="Kodira C."/>
            <person name="Kretschmer M."/>
            <person name="Lappartient A."/>
            <person name="Leroch M."/>
            <person name="Levis C."/>
            <person name="Mauceli E."/>
            <person name="Neuveglise C."/>
            <person name="Oeser B."/>
            <person name="Pearson M."/>
            <person name="Poulain J."/>
            <person name="Poussereau N."/>
            <person name="Quesneville H."/>
            <person name="Rascle C."/>
            <person name="Schumacher J."/>
            <person name="Segurens B."/>
            <person name="Sexton A."/>
            <person name="Silva E."/>
            <person name="Sirven C."/>
            <person name="Soanes D.M."/>
            <person name="Talbot N.J."/>
            <person name="Templeton M."/>
            <person name="Yandava C."/>
            <person name="Yarden O."/>
            <person name="Zeng Q."/>
            <person name="Rollins J.A."/>
            <person name="Lebrun M.H."/>
            <person name="Dickman M."/>
        </authorList>
    </citation>
    <scope>NUCLEOTIDE SEQUENCE [LARGE SCALE GENOMIC DNA]</scope>
    <source>
        <strain evidence="3">ATCC 18683 / 1980 / Ss-1</strain>
    </source>
</reference>